<keyword evidence="1" id="KW-0175">Coiled coil</keyword>
<feature type="region of interest" description="Disordered" evidence="2">
    <location>
        <begin position="233"/>
        <end position="359"/>
    </location>
</feature>
<name>A0A8H5H398_9AGAR</name>
<evidence type="ECO:0000256" key="1">
    <source>
        <dbReference type="SAM" id="Coils"/>
    </source>
</evidence>
<dbReference type="Proteomes" id="UP000565441">
    <property type="component" value="Unassembled WGS sequence"/>
</dbReference>
<keyword evidence="4" id="KW-1185">Reference proteome</keyword>
<organism evidence="3 4">
    <name type="scientific">Tricholomella constricta</name>
    <dbReference type="NCBI Taxonomy" id="117010"/>
    <lineage>
        <taxon>Eukaryota</taxon>
        <taxon>Fungi</taxon>
        <taxon>Dikarya</taxon>
        <taxon>Basidiomycota</taxon>
        <taxon>Agaricomycotina</taxon>
        <taxon>Agaricomycetes</taxon>
        <taxon>Agaricomycetidae</taxon>
        <taxon>Agaricales</taxon>
        <taxon>Tricholomatineae</taxon>
        <taxon>Lyophyllaceae</taxon>
        <taxon>Tricholomella</taxon>
    </lineage>
</organism>
<dbReference type="EMBL" id="JAACJP010000031">
    <property type="protein sequence ID" value="KAF5375943.1"/>
    <property type="molecule type" value="Genomic_DNA"/>
</dbReference>
<feature type="coiled-coil region" evidence="1">
    <location>
        <begin position="717"/>
        <end position="773"/>
    </location>
</feature>
<comment type="caution">
    <text evidence="3">The sequence shown here is derived from an EMBL/GenBank/DDBJ whole genome shotgun (WGS) entry which is preliminary data.</text>
</comment>
<evidence type="ECO:0000256" key="2">
    <source>
        <dbReference type="SAM" id="MobiDB-lite"/>
    </source>
</evidence>
<feature type="compositionally biased region" description="Polar residues" evidence="2">
    <location>
        <begin position="315"/>
        <end position="324"/>
    </location>
</feature>
<feature type="region of interest" description="Disordered" evidence="2">
    <location>
        <begin position="676"/>
        <end position="711"/>
    </location>
</feature>
<dbReference type="AlphaFoldDB" id="A0A8H5H398"/>
<feature type="compositionally biased region" description="Basic and acidic residues" evidence="2">
    <location>
        <begin position="395"/>
        <end position="416"/>
    </location>
</feature>
<gene>
    <name evidence="3" type="ORF">D9615_008218</name>
</gene>
<feature type="compositionally biased region" description="Polar residues" evidence="2">
    <location>
        <begin position="268"/>
        <end position="277"/>
    </location>
</feature>
<evidence type="ECO:0000313" key="4">
    <source>
        <dbReference type="Proteomes" id="UP000565441"/>
    </source>
</evidence>
<feature type="region of interest" description="Disordered" evidence="2">
    <location>
        <begin position="521"/>
        <end position="540"/>
    </location>
</feature>
<feature type="region of interest" description="Disordered" evidence="2">
    <location>
        <begin position="395"/>
        <end position="455"/>
    </location>
</feature>
<sequence>MMLKQSFYLLKIPARNYQKSSDDHKARYALSEGKRNDTFRSSLREFQREFAEEERIQAVGERARGEEFDKTLNGFSASFEANQQRRDRSFLEADVRQEEIFQKNEAAREAVFSEGQRSREAAFKNDQEMQGRHSEWHGAARTTLLLQGRQSRKDACAAIDAALVDQFNKLLRTQEESFVSKERQRDDIFRKIVLDHEKSVMRTTSITNGTEAVGGRKTRFPEPTIYRPVTVIRTRSSSRRRSRTPSIRLQSRHSSRSRSYTPPRLQQLRPSTVNSSPLVFPQPTIVVPHQPRTPSSVTSIDPEEAPLPSVPDASQPRTPSSVTSIDPEEAPLPSVPDASQPRTTLDGKIGDSSGRPRTIKDPFAKQFVSAQQERQQAFLDEEKHRENVFQAAEAAREAAETDRTEVSGQKESDRVSRIQAMFDAQGENFREREVARREGDKRRSEAFDATQQRQSHAFDTFMSQIEKQYEAEGSLEDDLLNHMKGITESLSKRQVAMLDAAREDRSKRFFDAQRRRDEALGVSKPVSYSPPSRSPSYPPHPIGMSMPPPIIMDGMERTRSSSSRSYLPIRDRRRRSFSPAVGFGPAALFRGANVQDSLPVPKLDDTTAEELRQELTFQDLQRRRQLIFERSQAHREEAFETDMQKRRHVFSINEARRQAEFEKIQRTRKTAFEDNENRREDTFKESLRQQETEFRTAERAREADFHQNERARDQAFREAQEERAARFYEKQQDLQKRCFRAEQRRSAELEAWGSALLQTRQREQQEMQRIEEEAFEDAFKWSLGTHVLKNKGVFMDA</sequence>
<protein>
    <submittedName>
        <fullName evidence="3">Uncharacterized protein</fullName>
    </submittedName>
</protein>
<dbReference type="OrthoDB" id="3067839at2759"/>
<feature type="compositionally biased region" description="Basic and acidic residues" evidence="2">
    <location>
        <begin position="428"/>
        <end position="446"/>
    </location>
</feature>
<evidence type="ECO:0000313" key="3">
    <source>
        <dbReference type="EMBL" id="KAF5375943.1"/>
    </source>
</evidence>
<reference evidence="3 4" key="1">
    <citation type="journal article" date="2020" name="ISME J.">
        <title>Uncovering the hidden diversity of litter-decomposition mechanisms in mushroom-forming fungi.</title>
        <authorList>
            <person name="Floudas D."/>
            <person name="Bentzer J."/>
            <person name="Ahren D."/>
            <person name="Johansson T."/>
            <person name="Persson P."/>
            <person name="Tunlid A."/>
        </authorList>
    </citation>
    <scope>NUCLEOTIDE SEQUENCE [LARGE SCALE GENOMIC DNA]</scope>
    <source>
        <strain evidence="3 4">CBS 661.87</strain>
    </source>
</reference>
<feature type="compositionally biased region" description="Low complexity" evidence="2">
    <location>
        <begin position="522"/>
        <end position="531"/>
    </location>
</feature>
<proteinExistence type="predicted"/>
<accession>A0A8H5H398</accession>